<reference evidence="6" key="1">
    <citation type="submission" date="2021-02" db="EMBL/GenBank/DDBJ databases">
        <title>Genome sequence of Rhodospirillales sp. strain TMPK1 isolated from soil.</title>
        <authorList>
            <person name="Nakai R."/>
            <person name="Kusada H."/>
            <person name="Tamaki H."/>
        </authorList>
    </citation>
    <scope>NUCLEOTIDE SEQUENCE</scope>
    <source>
        <strain evidence="6">TMPK1</strain>
    </source>
</reference>
<dbReference type="Gene3D" id="2.30.40.10">
    <property type="entry name" value="Urease, subunit C, domain 1"/>
    <property type="match status" value="1"/>
</dbReference>
<dbReference type="InterPro" id="IPR006680">
    <property type="entry name" value="Amidohydro-rel"/>
</dbReference>
<dbReference type="AlphaFoldDB" id="A0A8S8X8V2"/>
<name>A0A8S8X8V2_9PROT</name>
<evidence type="ECO:0000313" key="6">
    <source>
        <dbReference type="EMBL" id="GIL37959.1"/>
    </source>
</evidence>
<evidence type="ECO:0000256" key="1">
    <source>
        <dbReference type="ARBA" id="ARBA00001947"/>
    </source>
</evidence>
<gene>
    <name evidence="6" type="ORF">TMPK1_01960</name>
</gene>
<dbReference type="GO" id="GO:0005829">
    <property type="term" value="C:cytosol"/>
    <property type="evidence" value="ECO:0007669"/>
    <property type="project" value="TreeGrafter"/>
</dbReference>
<keyword evidence="3" id="KW-0378">Hydrolase</keyword>
<proteinExistence type="predicted"/>
<keyword evidence="4" id="KW-0862">Zinc</keyword>
<dbReference type="RefSeq" id="WP_420240867.1">
    <property type="nucleotide sequence ID" value="NZ_BOPV01000001.1"/>
</dbReference>
<dbReference type="PANTHER" id="PTHR11271:SF48">
    <property type="entry name" value="AMIDOHYDROLASE-RELATED DOMAIN-CONTAINING PROTEIN"/>
    <property type="match status" value="1"/>
</dbReference>
<accession>A0A8S8X8V2</accession>
<dbReference type="InterPro" id="IPR010252">
    <property type="entry name" value="HutF"/>
</dbReference>
<dbReference type="SUPFAM" id="SSF51338">
    <property type="entry name" value="Composite domain of metallo-dependent hydrolases"/>
    <property type="match status" value="1"/>
</dbReference>
<keyword evidence="2" id="KW-0479">Metal-binding</keyword>
<dbReference type="PANTHER" id="PTHR11271">
    <property type="entry name" value="GUANINE DEAMINASE"/>
    <property type="match status" value="1"/>
</dbReference>
<dbReference type="Proteomes" id="UP000681075">
    <property type="component" value="Unassembled WGS sequence"/>
</dbReference>
<dbReference type="InterPro" id="IPR032466">
    <property type="entry name" value="Metal_Hydrolase"/>
</dbReference>
<dbReference type="Gene3D" id="3.20.20.140">
    <property type="entry name" value="Metal-dependent hydrolases"/>
    <property type="match status" value="1"/>
</dbReference>
<evidence type="ECO:0000256" key="2">
    <source>
        <dbReference type="ARBA" id="ARBA00022723"/>
    </source>
</evidence>
<comment type="cofactor">
    <cofactor evidence="1">
        <name>Zn(2+)</name>
        <dbReference type="ChEBI" id="CHEBI:29105"/>
    </cofactor>
</comment>
<dbReference type="NCBIfam" id="TIGR02022">
    <property type="entry name" value="hutF"/>
    <property type="match status" value="1"/>
</dbReference>
<dbReference type="GO" id="GO:0046872">
    <property type="term" value="F:metal ion binding"/>
    <property type="evidence" value="ECO:0007669"/>
    <property type="project" value="UniProtKB-KW"/>
</dbReference>
<dbReference type="GO" id="GO:0019239">
    <property type="term" value="F:deaminase activity"/>
    <property type="evidence" value="ECO:0007669"/>
    <property type="project" value="TreeGrafter"/>
</dbReference>
<protein>
    <submittedName>
        <fullName evidence="6">Formimidoylglutamate deiminase</fullName>
    </submittedName>
</protein>
<dbReference type="EMBL" id="BOPV01000001">
    <property type="protein sequence ID" value="GIL37959.1"/>
    <property type="molecule type" value="Genomic_DNA"/>
</dbReference>
<sequence length="437" mass="47414">MNLTFSAARLADGWASNVGIATDANGQIESIKRATTGGKLVAIPAATNLHSHAFQRAMAGLAERQNARLDDFWSWRDAMYRFLDRMNPDQIEAIAAQLYVELLEAGYAHVCEFHYVWNDPHGRPYADPTITARAIRNAAARTGIGLSLVPVLYSHGNFGAKPPEHGQRRFLHSVDSFLSVVDELHPEAIALHSLRAVSAAQLHEVVAATDLPLHIHVAEQQREVDDCLAWSGLRPVEWLQRNVDLSSRWTLVHATHMTQDEAIETARSGAVVALCPSTEGNLGDGFFPAEAYLAAGGRFGIGSDSHVSTSPVEELRWFEYGRRLRNEKRALSAGEGSSQVGAFLWTRAAACSAASANAPLGEIAVGKRANLVLLDPDHPTLVGRDGDTLLDSFVFSGNGGAVAEVWVEGKRVVEQGSHVARDDIAANYRRAIAELHA</sequence>
<comment type="caution">
    <text evidence="6">The sequence shown here is derived from an EMBL/GenBank/DDBJ whole genome shotgun (WGS) entry which is preliminary data.</text>
</comment>
<dbReference type="InterPro" id="IPR011059">
    <property type="entry name" value="Metal-dep_hydrolase_composite"/>
</dbReference>
<organism evidence="6 7">
    <name type="scientific">Roseiterribacter gracilis</name>
    <dbReference type="NCBI Taxonomy" id="2812848"/>
    <lineage>
        <taxon>Bacteria</taxon>
        <taxon>Pseudomonadati</taxon>
        <taxon>Pseudomonadota</taxon>
        <taxon>Alphaproteobacteria</taxon>
        <taxon>Rhodospirillales</taxon>
        <taxon>Roseiterribacteraceae</taxon>
        <taxon>Roseiterribacter</taxon>
    </lineage>
</organism>
<feature type="domain" description="Amidohydrolase-related" evidence="5">
    <location>
        <begin position="42"/>
        <end position="412"/>
    </location>
</feature>
<dbReference type="InterPro" id="IPR051607">
    <property type="entry name" value="Metallo-dep_hydrolases"/>
</dbReference>
<keyword evidence="7" id="KW-1185">Reference proteome</keyword>
<evidence type="ECO:0000259" key="5">
    <source>
        <dbReference type="Pfam" id="PF01979"/>
    </source>
</evidence>
<dbReference type="NCBIfam" id="NF006684">
    <property type="entry name" value="PRK09229.1-5"/>
    <property type="match status" value="1"/>
</dbReference>
<dbReference type="SUPFAM" id="SSF51556">
    <property type="entry name" value="Metallo-dependent hydrolases"/>
    <property type="match status" value="1"/>
</dbReference>
<evidence type="ECO:0000256" key="3">
    <source>
        <dbReference type="ARBA" id="ARBA00022801"/>
    </source>
</evidence>
<dbReference type="Pfam" id="PF01979">
    <property type="entry name" value="Amidohydro_1"/>
    <property type="match status" value="1"/>
</dbReference>
<evidence type="ECO:0000313" key="7">
    <source>
        <dbReference type="Proteomes" id="UP000681075"/>
    </source>
</evidence>
<evidence type="ECO:0000256" key="4">
    <source>
        <dbReference type="ARBA" id="ARBA00022833"/>
    </source>
</evidence>